<dbReference type="Proteomes" id="UP000327157">
    <property type="component" value="Chromosome 7"/>
</dbReference>
<reference evidence="2 3" key="3">
    <citation type="submission" date="2019-11" db="EMBL/GenBank/DDBJ databases">
        <title>A de novo genome assembly of a pear dwarfing rootstock.</title>
        <authorList>
            <person name="Wang F."/>
            <person name="Wang J."/>
            <person name="Li S."/>
            <person name="Zhang Y."/>
            <person name="Fang M."/>
            <person name="Ma L."/>
            <person name="Zhao Y."/>
            <person name="Jiang S."/>
        </authorList>
    </citation>
    <scope>NUCLEOTIDE SEQUENCE [LARGE SCALE GENOMIC DNA]</scope>
    <source>
        <strain evidence="2">S2</strain>
        <tissue evidence="2">Leaf</tissue>
    </source>
</reference>
<reference evidence="2 3" key="1">
    <citation type="submission" date="2019-09" db="EMBL/GenBank/DDBJ databases">
        <authorList>
            <person name="Ou C."/>
        </authorList>
    </citation>
    <scope>NUCLEOTIDE SEQUENCE [LARGE SCALE GENOMIC DNA]</scope>
    <source>
        <strain evidence="2">S2</strain>
        <tissue evidence="2">Leaf</tissue>
    </source>
</reference>
<evidence type="ECO:0000313" key="3">
    <source>
        <dbReference type="Proteomes" id="UP000327157"/>
    </source>
</evidence>
<dbReference type="EMBL" id="SMOL01000781">
    <property type="protein sequence ID" value="KAB2595719.1"/>
    <property type="molecule type" value="Genomic_DNA"/>
</dbReference>
<name>A0A5N5EXS3_9ROSA</name>
<reference evidence="3" key="2">
    <citation type="submission" date="2019-10" db="EMBL/GenBank/DDBJ databases">
        <title>A de novo genome assembly of a pear dwarfing rootstock.</title>
        <authorList>
            <person name="Wang F."/>
            <person name="Wang J."/>
            <person name="Li S."/>
            <person name="Zhang Y."/>
            <person name="Fang M."/>
            <person name="Ma L."/>
            <person name="Zhao Y."/>
            <person name="Jiang S."/>
        </authorList>
    </citation>
    <scope>NUCLEOTIDE SEQUENCE [LARGE SCALE GENOMIC DNA]</scope>
</reference>
<evidence type="ECO:0000256" key="1">
    <source>
        <dbReference type="SAM" id="MobiDB-lite"/>
    </source>
</evidence>
<comment type="caution">
    <text evidence="2">The sequence shown here is derived from an EMBL/GenBank/DDBJ whole genome shotgun (WGS) entry which is preliminary data.</text>
</comment>
<evidence type="ECO:0000313" key="2">
    <source>
        <dbReference type="EMBL" id="KAB2595719.1"/>
    </source>
</evidence>
<accession>A0A5N5EXS3</accession>
<sequence>MSAALASPNPTPPAVSLPEATADPIGAPAPASEPVVAPAAGKSAAPVEGPSSPTVILEV</sequence>
<protein>
    <submittedName>
        <fullName evidence="2">Uncharacterized protein</fullName>
    </submittedName>
</protein>
<dbReference type="AlphaFoldDB" id="A0A5N5EXS3"/>
<proteinExistence type="predicted"/>
<feature type="region of interest" description="Disordered" evidence="1">
    <location>
        <begin position="1"/>
        <end position="59"/>
    </location>
</feature>
<gene>
    <name evidence="2" type="ORF">D8674_031169</name>
</gene>
<organism evidence="2 3">
    <name type="scientific">Pyrus ussuriensis x Pyrus communis</name>
    <dbReference type="NCBI Taxonomy" id="2448454"/>
    <lineage>
        <taxon>Eukaryota</taxon>
        <taxon>Viridiplantae</taxon>
        <taxon>Streptophyta</taxon>
        <taxon>Embryophyta</taxon>
        <taxon>Tracheophyta</taxon>
        <taxon>Spermatophyta</taxon>
        <taxon>Magnoliopsida</taxon>
        <taxon>eudicotyledons</taxon>
        <taxon>Gunneridae</taxon>
        <taxon>Pentapetalae</taxon>
        <taxon>rosids</taxon>
        <taxon>fabids</taxon>
        <taxon>Rosales</taxon>
        <taxon>Rosaceae</taxon>
        <taxon>Amygdaloideae</taxon>
        <taxon>Maleae</taxon>
        <taxon>Pyrus</taxon>
    </lineage>
</organism>
<feature type="compositionally biased region" description="Low complexity" evidence="1">
    <location>
        <begin position="28"/>
        <end position="40"/>
    </location>
</feature>
<keyword evidence="3" id="KW-1185">Reference proteome</keyword>